<keyword evidence="6" id="KW-1185">Reference proteome</keyword>
<evidence type="ECO:0000313" key="6">
    <source>
        <dbReference type="Proteomes" id="UP001348098"/>
    </source>
</evidence>
<dbReference type="PROSITE" id="PS01131">
    <property type="entry name" value="RRNA_A_DIMETH"/>
    <property type="match status" value="1"/>
</dbReference>
<reference evidence="5 6" key="1">
    <citation type="submission" date="2023-12" db="EMBL/GenBank/DDBJ databases">
        <title>novel species in genus Nocarida.</title>
        <authorList>
            <person name="Li Z."/>
        </authorList>
    </citation>
    <scope>NUCLEOTIDE SEQUENCE [LARGE SCALE GENOMIC DNA]</scope>
    <source>
        <strain evidence="5 6">CDC186</strain>
    </source>
</reference>
<dbReference type="GO" id="GO:0032259">
    <property type="term" value="P:methylation"/>
    <property type="evidence" value="ECO:0007669"/>
    <property type="project" value="UniProtKB-KW"/>
</dbReference>
<feature type="domain" description="Methyltransferase type 11" evidence="4">
    <location>
        <begin position="56"/>
        <end position="145"/>
    </location>
</feature>
<comment type="similarity">
    <text evidence="1">Belongs to the methyltransferase superfamily.</text>
</comment>
<evidence type="ECO:0000313" key="5">
    <source>
        <dbReference type="EMBL" id="MEB3511727.1"/>
    </source>
</evidence>
<dbReference type="Proteomes" id="UP001348098">
    <property type="component" value="Unassembled WGS sequence"/>
</dbReference>
<dbReference type="EMBL" id="JAYKYQ010000006">
    <property type="protein sequence ID" value="MEB3511727.1"/>
    <property type="molecule type" value="Genomic_DNA"/>
</dbReference>
<keyword evidence="3" id="KW-0808">Transferase</keyword>
<dbReference type="SUPFAM" id="SSF53335">
    <property type="entry name" value="S-adenosyl-L-methionine-dependent methyltransferases"/>
    <property type="match status" value="1"/>
</dbReference>
<organism evidence="5 6">
    <name type="scientific">Nocardia implantans</name>
    <dbReference type="NCBI Taxonomy" id="3108168"/>
    <lineage>
        <taxon>Bacteria</taxon>
        <taxon>Bacillati</taxon>
        <taxon>Actinomycetota</taxon>
        <taxon>Actinomycetes</taxon>
        <taxon>Mycobacteriales</taxon>
        <taxon>Nocardiaceae</taxon>
        <taxon>Nocardia</taxon>
    </lineage>
</organism>
<dbReference type="PANTHER" id="PTHR44942:SF4">
    <property type="entry name" value="METHYLTRANSFERASE TYPE 11 DOMAIN-CONTAINING PROTEIN"/>
    <property type="match status" value="1"/>
</dbReference>
<accession>A0ABU6AW78</accession>
<dbReference type="InterPro" id="IPR013216">
    <property type="entry name" value="Methyltransf_11"/>
</dbReference>
<dbReference type="GO" id="GO:0008168">
    <property type="term" value="F:methyltransferase activity"/>
    <property type="evidence" value="ECO:0007669"/>
    <property type="project" value="UniProtKB-KW"/>
</dbReference>
<comment type="caution">
    <text evidence="5">The sequence shown here is derived from an EMBL/GenBank/DDBJ whole genome shotgun (WGS) entry which is preliminary data.</text>
</comment>
<dbReference type="InterPro" id="IPR029063">
    <property type="entry name" value="SAM-dependent_MTases_sf"/>
</dbReference>
<gene>
    <name evidence="5" type="ORF">U3653_16985</name>
</gene>
<evidence type="ECO:0000256" key="2">
    <source>
        <dbReference type="ARBA" id="ARBA00022603"/>
    </source>
</evidence>
<name>A0ABU6AW78_9NOCA</name>
<dbReference type="Gene3D" id="3.40.50.150">
    <property type="entry name" value="Vaccinia Virus protein VP39"/>
    <property type="match status" value="1"/>
</dbReference>
<dbReference type="Pfam" id="PF08241">
    <property type="entry name" value="Methyltransf_11"/>
    <property type="match status" value="1"/>
</dbReference>
<dbReference type="InterPro" id="IPR020596">
    <property type="entry name" value="rRNA_Ade_Mease_Trfase_CS"/>
</dbReference>
<dbReference type="PANTHER" id="PTHR44942">
    <property type="entry name" value="METHYLTRANSF_11 DOMAIN-CONTAINING PROTEIN"/>
    <property type="match status" value="1"/>
</dbReference>
<dbReference type="RefSeq" id="WP_195080386.1">
    <property type="nucleotide sequence ID" value="NZ_JAYESH010000013.1"/>
</dbReference>
<keyword evidence="2 5" id="KW-0489">Methyltransferase</keyword>
<dbReference type="CDD" id="cd02440">
    <property type="entry name" value="AdoMet_MTases"/>
    <property type="match status" value="1"/>
</dbReference>
<protein>
    <submittedName>
        <fullName evidence="5">Class I SAM-dependent methyltransferase</fullName>
    </submittedName>
</protein>
<evidence type="ECO:0000259" key="4">
    <source>
        <dbReference type="Pfam" id="PF08241"/>
    </source>
</evidence>
<proteinExistence type="inferred from homology"/>
<dbReference type="InterPro" id="IPR051052">
    <property type="entry name" value="Diverse_substrate_MTase"/>
</dbReference>
<evidence type="ECO:0000256" key="1">
    <source>
        <dbReference type="ARBA" id="ARBA00008361"/>
    </source>
</evidence>
<sequence>MGSPDDHDEKLALHARRASSFGAHAAAYAEHRPDYPAAAIRWALAAVAHRQPPTVLDLGAGTGKLTEGLLEAGATVIAVEPDEHMRGELHRRFPHVTAHAGTAEDIPLPDDSVDAIVAGQAVHWFDLDRSYPELRRVLRPGGVFAALWNTDDSSVDWVAGLKAVAGSSASTAQPPGGRVVLPAHPLFRDHEFERSSFPHRYRRTAESLTATIGTQSHTLVISPEERAEVLGRIMAYLRERPETAEGEFDLPIVTLALRTILRPAD</sequence>
<evidence type="ECO:0000256" key="3">
    <source>
        <dbReference type="ARBA" id="ARBA00022679"/>
    </source>
</evidence>